<dbReference type="AlphaFoldDB" id="A0A6H5HQQ3"/>
<name>A0A6H5HQQ3_9HEMI</name>
<dbReference type="Proteomes" id="UP000479000">
    <property type="component" value="Unassembled WGS sequence"/>
</dbReference>
<proteinExistence type="predicted"/>
<evidence type="ECO:0000313" key="3">
    <source>
        <dbReference type="Proteomes" id="UP000479000"/>
    </source>
</evidence>
<feature type="non-terminal residue" evidence="2">
    <location>
        <position position="126"/>
    </location>
</feature>
<evidence type="ECO:0000313" key="2">
    <source>
        <dbReference type="EMBL" id="CAB0019922.1"/>
    </source>
</evidence>
<gene>
    <name evidence="2" type="ORF">NTEN_LOCUS23560</name>
</gene>
<reference evidence="2 3" key="1">
    <citation type="submission" date="2020-02" db="EMBL/GenBank/DDBJ databases">
        <authorList>
            <person name="Ferguson B K."/>
        </authorList>
    </citation>
    <scope>NUCLEOTIDE SEQUENCE [LARGE SCALE GENOMIC DNA]</scope>
</reference>
<dbReference type="EMBL" id="CADCXU010034701">
    <property type="protein sequence ID" value="CAB0019922.1"/>
    <property type="molecule type" value="Genomic_DNA"/>
</dbReference>
<evidence type="ECO:0000256" key="1">
    <source>
        <dbReference type="SAM" id="MobiDB-lite"/>
    </source>
</evidence>
<organism evidence="2 3">
    <name type="scientific">Nesidiocoris tenuis</name>
    <dbReference type="NCBI Taxonomy" id="355587"/>
    <lineage>
        <taxon>Eukaryota</taxon>
        <taxon>Metazoa</taxon>
        <taxon>Ecdysozoa</taxon>
        <taxon>Arthropoda</taxon>
        <taxon>Hexapoda</taxon>
        <taxon>Insecta</taxon>
        <taxon>Pterygota</taxon>
        <taxon>Neoptera</taxon>
        <taxon>Paraneoptera</taxon>
        <taxon>Hemiptera</taxon>
        <taxon>Heteroptera</taxon>
        <taxon>Panheteroptera</taxon>
        <taxon>Cimicomorpha</taxon>
        <taxon>Miridae</taxon>
        <taxon>Dicyphina</taxon>
        <taxon>Nesidiocoris</taxon>
    </lineage>
</organism>
<accession>A0A6H5HQQ3</accession>
<feature type="region of interest" description="Disordered" evidence="1">
    <location>
        <begin position="71"/>
        <end position="126"/>
    </location>
</feature>
<feature type="compositionally biased region" description="Polar residues" evidence="1">
    <location>
        <begin position="80"/>
        <end position="89"/>
    </location>
</feature>
<sequence length="126" mass="14277">MKYKIHLDMTQATAALEQLVKQPEIDTTAQQVESLVDASKTFTPSNEYQPTKEGENRLSSVVLYDTQTKQTEHLDVTEQAPPTTDSTGTPWDERIHSASKALNGDGTWRVRRKPADKTPEEWVEYI</sequence>
<protein>
    <submittedName>
        <fullName evidence="2">Uncharacterized protein</fullName>
    </submittedName>
</protein>
<keyword evidence="3" id="KW-1185">Reference proteome</keyword>